<evidence type="ECO:0000313" key="4">
    <source>
        <dbReference type="Proteomes" id="UP000006875"/>
    </source>
</evidence>
<dbReference type="SUPFAM" id="SSF54211">
    <property type="entry name" value="Ribosomal protein S5 domain 2-like"/>
    <property type="match status" value="1"/>
</dbReference>
<protein>
    <recommendedName>
        <fullName evidence="2">Impact N-terminal domain-containing protein</fullName>
    </recommendedName>
</protein>
<comment type="similarity">
    <text evidence="1">Belongs to the IMPACT family.</text>
</comment>
<dbReference type="eggNOG" id="COG1739">
    <property type="taxonomic scope" value="Bacteria"/>
</dbReference>
<evidence type="ECO:0000256" key="1">
    <source>
        <dbReference type="ARBA" id="ARBA00007665"/>
    </source>
</evidence>
<dbReference type="KEGG" id="ipo:Ilyop_1422"/>
<dbReference type="InterPro" id="IPR020568">
    <property type="entry name" value="Ribosomal_Su5_D2-typ_SF"/>
</dbReference>
<keyword evidence="4" id="KW-1185">Reference proteome</keyword>
<dbReference type="EMBL" id="CP002281">
    <property type="protein sequence ID" value="ADO83202.1"/>
    <property type="molecule type" value="Genomic_DNA"/>
</dbReference>
<dbReference type="GO" id="GO:0005737">
    <property type="term" value="C:cytoplasm"/>
    <property type="evidence" value="ECO:0007669"/>
    <property type="project" value="TreeGrafter"/>
</dbReference>
<dbReference type="Proteomes" id="UP000006875">
    <property type="component" value="Chromosome"/>
</dbReference>
<accession>E3HAL5</accession>
<evidence type="ECO:0000313" key="3">
    <source>
        <dbReference type="EMBL" id="ADO83202.1"/>
    </source>
</evidence>
<dbReference type="PANTHER" id="PTHR16301:SF20">
    <property type="entry name" value="IMPACT FAMILY MEMBER YIGZ"/>
    <property type="match status" value="1"/>
</dbReference>
<evidence type="ECO:0000259" key="2">
    <source>
        <dbReference type="Pfam" id="PF01205"/>
    </source>
</evidence>
<dbReference type="RefSeq" id="WP_013387869.1">
    <property type="nucleotide sequence ID" value="NC_014632.1"/>
</dbReference>
<name>E3HAL5_ILYPC</name>
<proteinExistence type="inferred from homology"/>
<dbReference type="Gene3D" id="3.30.70.240">
    <property type="match status" value="1"/>
</dbReference>
<sequence length="192" mass="21517">MQTVEKECYIEFEEKRSKFIGYIKPVSSKEEAENFIDNIKGKHPDATHNCSAYKVTENGQEYYKVDDDGEPGGTAGKPIGEIMNLLDVDNLVVVVTRYFGGIKLGAGGLVRNYAKAAKLAVQESGVIEYVHLKKYVADFSYDKVNEVEGIINSSGGKILEKEFMDKVTFRIMIKDETESLLKEVRGLVIFEI</sequence>
<dbReference type="PANTHER" id="PTHR16301">
    <property type="entry name" value="IMPACT-RELATED"/>
    <property type="match status" value="1"/>
</dbReference>
<dbReference type="GO" id="GO:0006446">
    <property type="term" value="P:regulation of translational initiation"/>
    <property type="evidence" value="ECO:0007669"/>
    <property type="project" value="TreeGrafter"/>
</dbReference>
<dbReference type="InterPro" id="IPR001498">
    <property type="entry name" value="Impact_N"/>
</dbReference>
<dbReference type="Pfam" id="PF01205">
    <property type="entry name" value="Impact_N"/>
    <property type="match status" value="1"/>
</dbReference>
<gene>
    <name evidence="3" type="ordered locus">Ilyop_1422</name>
</gene>
<feature type="domain" description="Impact N-terminal" evidence="2">
    <location>
        <begin position="15"/>
        <end position="120"/>
    </location>
</feature>
<reference evidence="3 4" key="1">
    <citation type="journal article" date="2010" name="Stand. Genomic Sci.">
        <title>Complete genome sequence of Ilyobacter polytropus type strain (CuHbu1).</title>
        <authorList>
            <person name="Sikorski J."/>
            <person name="Chertkov O."/>
            <person name="Lapidus A."/>
            <person name="Nolan M."/>
            <person name="Lucas S."/>
            <person name="Del Rio T.G."/>
            <person name="Tice H."/>
            <person name="Cheng J.F."/>
            <person name="Tapia R."/>
            <person name="Han C."/>
            <person name="Goodwin L."/>
            <person name="Pitluck S."/>
            <person name="Liolios K."/>
            <person name="Ivanova N."/>
            <person name="Mavromatis K."/>
            <person name="Mikhailova N."/>
            <person name="Pati A."/>
            <person name="Chen A."/>
            <person name="Palaniappan K."/>
            <person name="Land M."/>
            <person name="Hauser L."/>
            <person name="Chang Y.J."/>
            <person name="Jeffries C.D."/>
            <person name="Brambilla E."/>
            <person name="Yasawong M."/>
            <person name="Rohde M."/>
            <person name="Pukall R."/>
            <person name="Spring S."/>
            <person name="Goker M."/>
            <person name="Woyke T."/>
            <person name="Bristow J."/>
            <person name="Eisen J.A."/>
            <person name="Markowitz V."/>
            <person name="Hugenholtz P."/>
            <person name="Kyrpides N.C."/>
            <person name="Klenk H.P."/>
        </authorList>
    </citation>
    <scope>NUCLEOTIDE SEQUENCE [LARGE SCALE GENOMIC DNA]</scope>
    <source>
        <strain evidence="4">ATCC 51220 / DSM 2926 / LMG 16218 / CuHBu1</strain>
    </source>
</reference>
<dbReference type="STRING" id="572544.Ilyop_1422"/>
<dbReference type="HOGENOM" id="CLU_083552_1_1_0"/>
<dbReference type="InterPro" id="IPR036956">
    <property type="entry name" value="Impact_N_sf"/>
</dbReference>
<dbReference type="InterPro" id="IPR023582">
    <property type="entry name" value="Impact"/>
</dbReference>
<dbReference type="OrthoDB" id="9813771at2"/>
<dbReference type="AlphaFoldDB" id="E3HAL5"/>
<dbReference type="Gene3D" id="3.30.230.30">
    <property type="entry name" value="Impact, N-terminal domain"/>
    <property type="match status" value="1"/>
</dbReference>
<organism evidence="3 4">
    <name type="scientific">Ilyobacter polytropus (strain ATCC 51220 / DSM 2926 / LMG 16218 / CuHBu1)</name>
    <dbReference type="NCBI Taxonomy" id="572544"/>
    <lineage>
        <taxon>Bacteria</taxon>
        <taxon>Fusobacteriati</taxon>
        <taxon>Fusobacteriota</taxon>
        <taxon>Fusobacteriia</taxon>
        <taxon>Fusobacteriales</taxon>
        <taxon>Fusobacteriaceae</taxon>
        <taxon>Ilyobacter</taxon>
    </lineage>
</organism>